<proteinExistence type="predicted"/>
<evidence type="ECO:0000313" key="1">
    <source>
        <dbReference type="EMBL" id="APC42114.1"/>
    </source>
</evidence>
<dbReference type="RefSeq" id="WP_071614405.1">
    <property type="nucleotide sequence ID" value="NZ_CP015756.1"/>
</dbReference>
<dbReference type="InterPro" id="IPR029025">
    <property type="entry name" value="T3SS_substrate_exporter_C"/>
</dbReference>
<dbReference type="InterPro" id="IPR006135">
    <property type="entry name" value="T3SS_substrate_exporter"/>
</dbReference>
<dbReference type="KEGG" id="ceu:A7L45_19665"/>
<dbReference type="GO" id="GO:0005886">
    <property type="term" value="C:plasma membrane"/>
    <property type="evidence" value="ECO:0007669"/>
    <property type="project" value="TreeGrafter"/>
</dbReference>
<dbReference type="Gene3D" id="3.40.1690.10">
    <property type="entry name" value="secretion proteins EscU"/>
    <property type="match status" value="1"/>
</dbReference>
<dbReference type="GO" id="GO:0009306">
    <property type="term" value="P:protein secretion"/>
    <property type="evidence" value="ECO:0007669"/>
    <property type="project" value="InterPro"/>
</dbReference>
<protein>
    <submittedName>
        <fullName evidence="1">Flagellar biogenesis protein</fullName>
    </submittedName>
</protein>
<evidence type="ECO:0000313" key="2">
    <source>
        <dbReference type="Proteomes" id="UP000182569"/>
    </source>
</evidence>
<dbReference type="Pfam" id="PF01312">
    <property type="entry name" value="Bac_export_2"/>
    <property type="match status" value="1"/>
</dbReference>
<dbReference type="Proteomes" id="UP000182569">
    <property type="component" value="Chromosome"/>
</dbReference>
<dbReference type="PANTHER" id="PTHR30531">
    <property type="entry name" value="FLAGELLAR BIOSYNTHETIC PROTEIN FLHB"/>
    <property type="match status" value="1"/>
</dbReference>
<accession>A0A1J0GL42</accession>
<reference evidence="2" key="1">
    <citation type="journal article" date="2016" name="Front. Microbiol.">
        <title>Complete Genome Sequence of Clostridium estertheticum DSM 8809, a Microbe Identified in Spoiled Vacuum Packed Beef.</title>
        <authorList>
            <person name="Yu Z."/>
            <person name="Gunn L."/>
            <person name="Brennan E."/>
            <person name="Reid R."/>
            <person name="Wall P.G."/>
            <person name="Gaora O.P."/>
            <person name="Hurley D."/>
            <person name="Bolton D."/>
            <person name="Fanning S."/>
        </authorList>
    </citation>
    <scope>NUCLEOTIDE SEQUENCE [LARGE SCALE GENOMIC DNA]</scope>
    <source>
        <strain evidence="2">DSM 8809</strain>
    </source>
</reference>
<keyword evidence="1" id="KW-0282">Flagellum</keyword>
<dbReference type="PANTHER" id="PTHR30531:SF12">
    <property type="entry name" value="FLAGELLAR BIOSYNTHETIC PROTEIN FLHB"/>
    <property type="match status" value="1"/>
</dbReference>
<keyword evidence="1" id="KW-0966">Cell projection</keyword>
<keyword evidence="2" id="KW-1185">Reference proteome</keyword>
<organism evidence="1 2">
    <name type="scientific">Clostridium estertheticum subsp. estertheticum</name>
    <dbReference type="NCBI Taxonomy" id="1552"/>
    <lineage>
        <taxon>Bacteria</taxon>
        <taxon>Bacillati</taxon>
        <taxon>Bacillota</taxon>
        <taxon>Clostridia</taxon>
        <taxon>Eubacteriales</taxon>
        <taxon>Clostridiaceae</taxon>
        <taxon>Clostridium</taxon>
    </lineage>
</organism>
<gene>
    <name evidence="1" type="ORF">A7L45_19665</name>
</gene>
<dbReference type="GeneID" id="83590242"/>
<name>A0A1J0GL42_9CLOT</name>
<dbReference type="OrthoDB" id="9810419at2"/>
<dbReference type="STRING" id="1552.A7L45_19665"/>
<dbReference type="EMBL" id="CP015756">
    <property type="protein sequence ID" value="APC42114.1"/>
    <property type="molecule type" value="Genomic_DNA"/>
</dbReference>
<sequence length="88" mass="9586">MKKIKKATAIKYENGYDAPIVTAAGIGYIADEIVRTAQESKVAIVQNEELANLLSNVDIGSEIPVELYDAIAKVIAYVMDIDALMKKN</sequence>
<dbReference type="AlphaFoldDB" id="A0A1J0GL42"/>
<keyword evidence="1" id="KW-0969">Cilium</keyword>
<dbReference type="SUPFAM" id="SSF160544">
    <property type="entry name" value="EscU C-terminal domain-like"/>
    <property type="match status" value="1"/>
</dbReference>